<feature type="region of interest" description="Disordered" evidence="1">
    <location>
        <begin position="65"/>
        <end position="101"/>
    </location>
</feature>
<sequence length="101" mass="11158">MPKVYLLSRTLDPILGVFTGLLAYHLSETNPRSNIQPGHTLRDLIPWQLDQWKAERRTKELAQMSAVKTSPAAGAGAAQGDNDLDWDQLSKELEGEKAKSA</sequence>
<dbReference type="GO" id="GO:0009306">
    <property type="term" value="P:protein secretion"/>
    <property type="evidence" value="ECO:0007669"/>
    <property type="project" value="InterPro"/>
</dbReference>
<evidence type="ECO:0000313" key="2">
    <source>
        <dbReference type="EMBL" id="KAK1922715.1"/>
    </source>
</evidence>
<dbReference type="InterPro" id="IPR024242">
    <property type="entry name" value="NCE101"/>
</dbReference>
<name>A0AAD9CW80_PAPLA</name>
<protein>
    <submittedName>
        <fullName evidence="2">Uncharacterized protein</fullName>
    </submittedName>
</protein>
<feature type="compositionally biased region" description="Basic and acidic residues" evidence="1">
    <location>
        <begin position="88"/>
        <end position="101"/>
    </location>
</feature>
<dbReference type="AlphaFoldDB" id="A0AAD9CW80"/>
<reference evidence="2" key="1">
    <citation type="submission" date="2023-02" db="EMBL/GenBank/DDBJ databases">
        <title>Identification and recombinant expression of a fungal hydrolase from Papiliotrema laurentii that hydrolyzes apple cutin and clears colloidal polyester polyurethane.</title>
        <authorList>
            <consortium name="DOE Joint Genome Institute"/>
            <person name="Roman V.A."/>
            <person name="Bojanowski C."/>
            <person name="Crable B.R."/>
            <person name="Wagner D.N."/>
            <person name="Hung C.S."/>
            <person name="Nadeau L.J."/>
            <person name="Schratz L."/>
            <person name="Haridas S."/>
            <person name="Pangilinan J."/>
            <person name="Lipzen A."/>
            <person name="Na H."/>
            <person name="Yan M."/>
            <person name="Ng V."/>
            <person name="Grigoriev I.V."/>
            <person name="Spatafora J.W."/>
            <person name="Barlow D."/>
            <person name="Biffinger J."/>
            <person name="Kelley-Loughnane N."/>
            <person name="Varaljay V.A."/>
            <person name="Crookes-Goodson W.J."/>
        </authorList>
    </citation>
    <scope>NUCLEOTIDE SEQUENCE</scope>
    <source>
        <strain evidence="2">5307AH</strain>
    </source>
</reference>
<dbReference type="PANTHER" id="PTHR28011:SF1">
    <property type="entry name" value="NON-CLASSICAL EXPORT PROTEIN 1"/>
    <property type="match status" value="1"/>
</dbReference>
<gene>
    <name evidence="2" type="ORF">DB88DRAFT_496069</name>
</gene>
<dbReference type="PANTHER" id="PTHR28011">
    <property type="entry name" value="NON-CLASSICAL EXPORT PROTEIN 1"/>
    <property type="match status" value="1"/>
</dbReference>
<proteinExistence type="predicted"/>
<organism evidence="2 3">
    <name type="scientific">Papiliotrema laurentii</name>
    <name type="common">Cryptococcus laurentii</name>
    <dbReference type="NCBI Taxonomy" id="5418"/>
    <lineage>
        <taxon>Eukaryota</taxon>
        <taxon>Fungi</taxon>
        <taxon>Dikarya</taxon>
        <taxon>Basidiomycota</taxon>
        <taxon>Agaricomycotina</taxon>
        <taxon>Tremellomycetes</taxon>
        <taxon>Tremellales</taxon>
        <taxon>Rhynchogastremaceae</taxon>
        <taxon>Papiliotrema</taxon>
    </lineage>
</organism>
<comment type="caution">
    <text evidence="2">The sequence shown here is derived from an EMBL/GenBank/DDBJ whole genome shotgun (WGS) entry which is preliminary data.</text>
</comment>
<evidence type="ECO:0000256" key="1">
    <source>
        <dbReference type="SAM" id="MobiDB-lite"/>
    </source>
</evidence>
<dbReference type="Pfam" id="PF11654">
    <property type="entry name" value="NCE101"/>
    <property type="match status" value="1"/>
</dbReference>
<accession>A0AAD9CW80</accession>
<dbReference type="Proteomes" id="UP001182556">
    <property type="component" value="Unassembled WGS sequence"/>
</dbReference>
<evidence type="ECO:0000313" key="3">
    <source>
        <dbReference type="Proteomes" id="UP001182556"/>
    </source>
</evidence>
<keyword evidence="3" id="KW-1185">Reference proteome</keyword>
<dbReference type="EMBL" id="JAODAN010000008">
    <property type="protein sequence ID" value="KAK1922715.1"/>
    <property type="molecule type" value="Genomic_DNA"/>
</dbReference>